<evidence type="ECO:0000313" key="2">
    <source>
        <dbReference type="Proteomes" id="UP001634393"/>
    </source>
</evidence>
<dbReference type="EMBL" id="JBJXBP010000003">
    <property type="protein sequence ID" value="KAL3838418.1"/>
    <property type="molecule type" value="Genomic_DNA"/>
</dbReference>
<reference evidence="1 2" key="1">
    <citation type="submission" date="2024-12" db="EMBL/GenBank/DDBJ databases">
        <title>The unique morphological basis and parallel evolutionary history of personate flowers in Penstemon.</title>
        <authorList>
            <person name="Depatie T.H."/>
            <person name="Wessinger C.A."/>
        </authorList>
    </citation>
    <scope>NUCLEOTIDE SEQUENCE [LARGE SCALE GENOMIC DNA]</scope>
    <source>
        <strain evidence="1">WTNN_2</strain>
        <tissue evidence="1">Leaf</tissue>
    </source>
</reference>
<dbReference type="InterPro" id="IPR006502">
    <property type="entry name" value="PDDEXK-like"/>
</dbReference>
<proteinExistence type="predicted"/>
<dbReference type="Pfam" id="PF04720">
    <property type="entry name" value="PDDEXK_6"/>
    <property type="match status" value="1"/>
</dbReference>
<organism evidence="1 2">
    <name type="scientific">Penstemon smallii</name>
    <dbReference type="NCBI Taxonomy" id="265156"/>
    <lineage>
        <taxon>Eukaryota</taxon>
        <taxon>Viridiplantae</taxon>
        <taxon>Streptophyta</taxon>
        <taxon>Embryophyta</taxon>
        <taxon>Tracheophyta</taxon>
        <taxon>Spermatophyta</taxon>
        <taxon>Magnoliopsida</taxon>
        <taxon>eudicotyledons</taxon>
        <taxon>Gunneridae</taxon>
        <taxon>Pentapetalae</taxon>
        <taxon>asterids</taxon>
        <taxon>lamiids</taxon>
        <taxon>Lamiales</taxon>
        <taxon>Plantaginaceae</taxon>
        <taxon>Cheloneae</taxon>
        <taxon>Penstemon</taxon>
    </lineage>
</organism>
<comment type="caution">
    <text evidence="1">The sequence shown here is derived from an EMBL/GenBank/DDBJ whole genome shotgun (WGS) entry which is preliminary data.</text>
</comment>
<accession>A0ABD3TPU4</accession>
<dbReference type="PANTHER" id="PTHR31579">
    <property type="entry name" value="OS03G0796600 PROTEIN"/>
    <property type="match status" value="1"/>
</dbReference>
<sequence>MECRVCFASGELWGGGGGGGGESEHDLAMLVNEFLENGYSDGTESIYSSDSDSGIADAALLAHKISYIKIATDQYEQDLFSVVNSLVLSISERDLRVSNLDPCNASCIRFALVKLLRLSGYDAAVCISRWQKSDKVLGGDHEYIDIVHCNETGTTDRLIIDVDFRSHFEIARAVDSYDRILNSLPVIYVGSFTKLQQFLEVMAEAAISSLKQNSMPLPPWRSYAYLEAKWQSPYQRKFKPDKLNLKSTDFGEHEKCAGRLKRLHSLVKSEIRIERMLKPFNGDRRLKLERQTLRTFTL</sequence>
<evidence type="ECO:0000313" key="1">
    <source>
        <dbReference type="EMBL" id="KAL3838418.1"/>
    </source>
</evidence>
<protein>
    <submittedName>
        <fullName evidence="1">Uncharacterized protein</fullName>
    </submittedName>
</protein>
<dbReference type="PANTHER" id="PTHR31579:SF39">
    <property type="entry name" value="OS01G0973600 PROTEIN"/>
    <property type="match status" value="1"/>
</dbReference>
<keyword evidence="2" id="KW-1185">Reference proteome</keyword>
<name>A0ABD3TPU4_9LAMI</name>
<dbReference type="NCBIfam" id="TIGR01615">
    <property type="entry name" value="A_thal_3542"/>
    <property type="match status" value="1"/>
</dbReference>
<dbReference type="AlphaFoldDB" id="A0ABD3TPU4"/>
<dbReference type="Proteomes" id="UP001634393">
    <property type="component" value="Unassembled WGS sequence"/>
</dbReference>
<gene>
    <name evidence="1" type="ORF">ACJIZ3_023009</name>
</gene>